<keyword evidence="3" id="KW-0274">FAD</keyword>
<evidence type="ECO:0000313" key="7">
    <source>
        <dbReference type="Proteomes" id="UP001277761"/>
    </source>
</evidence>
<comment type="cofactor">
    <cofactor evidence="1">
        <name>FAD</name>
        <dbReference type="ChEBI" id="CHEBI:57692"/>
    </cofactor>
</comment>
<proteinExistence type="predicted"/>
<dbReference type="EC" id="1.-.-.-" evidence="6"/>
<name>A0ABU4VML8_9ACTN</name>
<keyword evidence="7" id="KW-1185">Reference proteome</keyword>
<accession>A0ABU4VML8</accession>
<dbReference type="InterPro" id="IPR045170">
    <property type="entry name" value="MTOX"/>
</dbReference>
<dbReference type="EMBL" id="JAXAVX010000005">
    <property type="protein sequence ID" value="MDX8152329.1"/>
    <property type="molecule type" value="Genomic_DNA"/>
</dbReference>
<organism evidence="6 7">
    <name type="scientific">Patulibacter brassicae</name>
    <dbReference type="NCBI Taxonomy" id="1705717"/>
    <lineage>
        <taxon>Bacteria</taxon>
        <taxon>Bacillati</taxon>
        <taxon>Actinomycetota</taxon>
        <taxon>Thermoleophilia</taxon>
        <taxon>Solirubrobacterales</taxon>
        <taxon>Patulibacteraceae</taxon>
        <taxon>Patulibacter</taxon>
    </lineage>
</organism>
<evidence type="ECO:0000256" key="3">
    <source>
        <dbReference type="ARBA" id="ARBA00022827"/>
    </source>
</evidence>
<evidence type="ECO:0000313" key="6">
    <source>
        <dbReference type="EMBL" id="MDX8152329.1"/>
    </source>
</evidence>
<evidence type="ECO:0000256" key="4">
    <source>
        <dbReference type="ARBA" id="ARBA00023002"/>
    </source>
</evidence>
<evidence type="ECO:0000256" key="1">
    <source>
        <dbReference type="ARBA" id="ARBA00001974"/>
    </source>
</evidence>
<dbReference type="Pfam" id="PF01266">
    <property type="entry name" value="DAO"/>
    <property type="match status" value="1"/>
</dbReference>
<evidence type="ECO:0000256" key="2">
    <source>
        <dbReference type="ARBA" id="ARBA00022630"/>
    </source>
</evidence>
<dbReference type="Proteomes" id="UP001277761">
    <property type="component" value="Unassembled WGS sequence"/>
</dbReference>
<dbReference type="Gene3D" id="3.50.50.60">
    <property type="entry name" value="FAD/NAD(P)-binding domain"/>
    <property type="match status" value="1"/>
</dbReference>
<gene>
    <name evidence="6" type="ORF">SK069_12035</name>
</gene>
<dbReference type="Gene3D" id="3.30.9.10">
    <property type="entry name" value="D-Amino Acid Oxidase, subunit A, domain 2"/>
    <property type="match status" value="1"/>
</dbReference>
<dbReference type="PANTHER" id="PTHR10961:SF46">
    <property type="entry name" value="PEROXISOMAL SARCOSINE OXIDASE"/>
    <property type="match status" value="1"/>
</dbReference>
<dbReference type="InterPro" id="IPR006076">
    <property type="entry name" value="FAD-dep_OxRdtase"/>
</dbReference>
<dbReference type="SUPFAM" id="SSF51905">
    <property type="entry name" value="FAD/NAD(P)-binding domain"/>
    <property type="match status" value="1"/>
</dbReference>
<protein>
    <submittedName>
        <fullName evidence="6">FAD-binding oxidoreductase</fullName>
        <ecNumber evidence="6">1.-.-.-</ecNumber>
    </submittedName>
</protein>
<dbReference type="InterPro" id="IPR036188">
    <property type="entry name" value="FAD/NAD-bd_sf"/>
</dbReference>
<evidence type="ECO:0000259" key="5">
    <source>
        <dbReference type="Pfam" id="PF01266"/>
    </source>
</evidence>
<feature type="domain" description="FAD dependent oxidoreductase" evidence="5">
    <location>
        <begin position="2"/>
        <end position="337"/>
    </location>
</feature>
<keyword evidence="2" id="KW-0285">Flavoprotein</keyword>
<sequence>MIGAGIVGLATARALRQRGATVTIYERGVAGAGQSGGESRVFRHAHDDPRLVVAARDSRAIWDEWADELGIETVSSDGALTIGPHVDAKLALLRDVDGIGAHEVDPSDLAELLPLLGPFDGPAFLDPRGGSIRTTATIEALVAELATNLVHDEVLQVRQTSAGRTEVRTGGRTVQHDHVVVCAGRGTPAIARSVGLELPVKQSTHVRCTFEPADRPPPRAACLQDSSGVFGETGIYAASGPDRATYAVGLSDTAGVRDDGTIIDATALADLADRAAKYVSRALPGLSAVPIGVRHCWVTELPWSSDGVAAWSRPGLTLVAGHNLFKLAPWLGGLLAASALGDGLDDRLRPESRLGAAPESNA</sequence>
<keyword evidence="4 6" id="KW-0560">Oxidoreductase</keyword>
<dbReference type="GO" id="GO:0016491">
    <property type="term" value="F:oxidoreductase activity"/>
    <property type="evidence" value="ECO:0007669"/>
    <property type="project" value="UniProtKB-KW"/>
</dbReference>
<dbReference type="PANTHER" id="PTHR10961">
    <property type="entry name" value="PEROXISOMAL SARCOSINE OXIDASE"/>
    <property type="match status" value="1"/>
</dbReference>
<comment type="caution">
    <text evidence="6">The sequence shown here is derived from an EMBL/GenBank/DDBJ whole genome shotgun (WGS) entry which is preliminary data.</text>
</comment>
<reference evidence="6 7" key="1">
    <citation type="submission" date="2023-11" db="EMBL/GenBank/DDBJ databases">
        <authorList>
            <person name="Xu M."/>
            <person name="Jiang T."/>
        </authorList>
    </citation>
    <scope>NUCLEOTIDE SEQUENCE [LARGE SCALE GENOMIC DNA]</scope>
    <source>
        <strain evidence="6 7">SD</strain>
    </source>
</reference>